<keyword evidence="3" id="KW-1185">Reference proteome</keyword>
<dbReference type="EMBL" id="JAAFYZ010000164">
    <property type="protein sequence ID" value="MBS2551958.1"/>
    <property type="molecule type" value="Genomic_DNA"/>
</dbReference>
<reference evidence="2 3" key="1">
    <citation type="submission" date="2020-02" db="EMBL/GenBank/DDBJ databases">
        <title>Acidophilic actinobacteria isolated from forest soil.</title>
        <authorList>
            <person name="Golinska P."/>
        </authorList>
    </citation>
    <scope>NUCLEOTIDE SEQUENCE [LARGE SCALE GENOMIC DNA]</scope>
    <source>
        <strain evidence="2 3">NL8</strain>
    </source>
</reference>
<comment type="caution">
    <text evidence="2">The sequence shown here is derived from an EMBL/GenBank/DDBJ whole genome shotgun (WGS) entry which is preliminary data.</text>
</comment>
<gene>
    <name evidence="2" type="ORF">KGQ19_34350</name>
</gene>
<evidence type="ECO:0000256" key="1">
    <source>
        <dbReference type="SAM" id="Phobius"/>
    </source>
</evidence>
<accession>A0ABS5L0V7</accession>
<protein>
    <submittedName>
        <fullName evidence="2">Uncharacterized protein</fullName>
    </submittedName>
</protein>
<keyword evidence="1" id="KW-0472">Membrane</keyword>
<evidence type="ECO:0000313" key="2">
    <source>
        <dbReference type="EMBL" id="MBS2551958.1"/>
    </source>
</evidence>
<organism evidence="2 3">
    <name type="scientific">Catenulispora pinistramenti</name>
    <dbReference type="NCBI Taxonomy" id="2705254"/>
    <lineage>
        <taxon>Bacteria</taxon>
        <taxon>Bacillati</taxon>
        <taxon>Actinomycetota</taxon>
        <taxon>Actinomycetes</taxon>
        <taxon>Catenulisporales</taxon>
        <taxon>Catenulisporaceae</taxon>
        <taxon>Catenulispora</taxon>
    </lineage>
</organism>
<evidence type="ECO:0000313" key="3">
    <source>
        <dbReference type="Proteomes" id="UP000730482"/>
    </source>
</evidence>
<sequence>MTERIRQIFETTLHDEPPLVDIVAGAVEGAQLKRRKQRRDRIAVAVSPLALLALGVGTYTVLPGFGSSTVGDETATASAPSTSVLFPPVATDQPLNPTTAVHQAAVQLCSQDWSKVLAPISTNMMPETQQQAVDMCAMTGETLMTLMPQATVTLPDAPDLSMTDAPGEQWVVKTAAGRTQIGIRYLWPDSAYEKKHYGPFDQCQPNPVNNPPATTVPGPNGSPFPMRDPNAGHNQYCLQTRPAQQFYGALTIDETAGTVGYSVQNPDYGRYMIGTATVSVPVSAKPTSGSYGEDNGKFIIQDSSVPAAMSPEQFAKVFLDPRFNDYLSRYENYVLTHATADSFVVSGSKPVR</sequence>
<keyword evidence="1" id="KW-1133">Transmembrane helix</keyword>
<feature type="transmembrane region" description="Helical" evidence="1">
    <location>
        <begin position="42"/>
        <end position="62"/>
    </location>
</feature>
<proteinExistence type="predicted"/>
<dbReference type="Proteomes" id="UP000730482">
    <property type="component" value="Unassembled WGS sequence"/>
</dbReference>
<dbReference type="RefSeq" id="WP_212017093.1">
    <property type="nucleotide sequence ID" value="NZ_JAAFYZ010000164.1"/>
</dbReference>
<keyword evidence="1" id="KW-0812">Transmembrane</keyword>
<name>A0ABS5L0V7_9ACTN</name>